<feature type="transmembrane region" description="Helical" evidence="2">
    <location>
        <begin position="122"/>
        <end position="143"/>
    </location>
</feature>
<dbReference type="OrthoDB" id="5556522at2759"/>
<reference evidence="3 4" key="1">
    <citation type="submission" date="2009-11" db="EMBL/GenBank/DDBJ databases">
        <title>Annotation of Allomyces macrogynus ATCC 38327.</title>
        <authorList>
            <consortium name="The Broad Institute Genome Sequencing Platform"/>
            <person name="Russ C."/>
            <person name="Cuomo C."/>
            <person name="Burger G."/>
            <person name="Gray M.W."/>
            <person name="Holland P.W.H."/>
            <person name="King N."/>
            <person name="Lang F.B.F."/>
            <person name="Roger A.J."/>
            <person name="Ruiz-Trillo I."/>
            <person name="Young S.K."/>
            <person name="Zeng Q."/>
            <person name="Gargeya S."/>
            <person name="Fitzgerald M."/>
            <person name="Haas B."/>
            <person name="Abouelleil A."/>
            <person name="Alvarado L."/>
            <person name="Arachchi H.M."/>
            <person name="Berlin A."/>
            <person name="Chapman S.B."/>
            <person name="Gearin G."/>
            <person name="Goldberg J."/>
            <person name="Griggs A."/>
            <person name="Gujja S."/>
            <person name="Hansen M."/>
            <person name="Heiman D."/>
            <person name="Howarth C."/>
            <person name="Larimer J."/>
            <person name="Lui A."/>
            <person name="MacDonald P.J.P."/>
            <person name="McCowen C."/>
            <person name="Montmayeur A."/>
            <person name="Murphy C."/>
            <person name="Neiman D."/>
            <person name="Pearson M."/>
            <person name="Priest M."/>
            <person name="Roberts A."/>
            <person name="Saif S."/>
            <person name="Shea T."/>
            <person name="Sisk P."/>
            <person name="Stolte C."/>
            <person name="Sykes S."/>
            <person name="Wortman J."/>
            <person name="Nusbaum C."/>
            <person name="Birren B."/>
        </authorList>
    </citation>
    <scope>NUCLEOTIDE SEQUENCE [LARGE SCALE GENOMIC DNA]</scope>
    <source>
        <strain evidence="3 4">ATCC 38327</strain>
    </source>
</reference>
<evidence type="ECO:0000313" key="4">
    <source>
        <dbReference type="Proteomes" id="UP000054350"/>
    </source>
</evidence>
<feature type="compositionally biased region" description="Polar residues" evidence="1">
    <location>
        <begin position="284"/>
        <end position="299"/>
    </location>
</feature>
<feature type="compositionally biased region" description="Low complexity" evidence="1">
    <location>
        <begin position="300"/>
        <end position="313"/>
    </location>
</feature>
<organism evidence="3 4">
    <name type="scientific">Allomyces macrogynus (strain ATCC 38327)</name>
    <name type="common">Allomyces javanicus var. macrogynus</name>
    <dbReference type="NCBI Taxonomy" id="578462"/>
    <lineage>
        <taxon>Eukaryota</taxon>
        <taxon>Fungi</taxon>
        <taxon>Fungi incertae sedis</taxon>
        <taxon>Blastocladiomycota</taxon>
        <taxon>Blastocladiomycetes</taxon>
        <taxon>Blastocladiales</taxon>
        <taxon>Blastocladiaceae</taxon>
        <taxon>Allomyces</taxon>
    </lineage>
</organism>
<keyword evidence="2" id="KW-0472">Membrane</keyword>
<gene>
    <name evidence="3" type="ORF">AMAG_04769</name>
</gene>
<dbReference type="Proteomes" id="UP000054350">
    <property type="component" value="Unassembled WGS sequence"/>
</dbReference>
<keyword evidence="2" id="KW-1133">Transmembrane helix</keyword>
<feature type="transmembrane region" description="Helical" evidence="2">
    <location>
        <begin position="163"/>
        <end position="186"/>
    </location>
</feature>
<dbReference type="AlphaFoldDB" id="A0A0L0S6D7"/>
<protein>
    <submittedName>
        <fullName evidence="3">Uncharacterized protein</fullName>
    </submittedName>
</protein>
<feature type="compositionally biased region" description="Basic and acidic residues" evidence="1">
    <location>
        <begin position="352"/>
        <end position="364"/>
    </location>
</feature>
<sequence>MATTSAQTALVLSRLAGVAVAVPSFLVDTMTLNCVLQSYKDRLVQRAIVGGVLLSLVANGFLLWSMIAWFLDPRGPFPNILIIIFSQCKRVHSIVTAYLTFLRTSAMMGARGKTFRPYVAHYIAVFSTATLITVGFHLDAYISTNFNATAARSTASFLQGYRSFNIVSVLLYSVPALFTDLKFAYVGAGANSILEKRFAAIRQYYNAAQWFLFEVVLLITTITTLSIGITDSNVVAGNYTEQLLLSLISLNASYSVRAASSTDPTTGSGSASGTGVGGVRTSAQGTTRGPTGSTPMLTTSAAGSRRGSAVAGSMTALVGKDGGSRRSSITPAVKLTAPAEDVKKLPTVKSADSGEAKVGTDTRGTDATGSNGTVVAEESKTRGSPELGTQSQ</sequence>
<evidence type="ECO:0000313" key="3">
    <source>
        <dbReference type="EMBL" id="KNE57929.1"/>
    </source>
</evidence>
<proteinExistence type="predicted"/>
<feature type="transmembrane region" description="Helical" evidence="2">
    <location>
        <begin position="77"/>
        <end position="101"/>
    </location>
</feature>
<evidence type="ECO:0000256" key="1">
    <source>
        <dbReference type="SAM" id="MobiDB-lite"/>
    </source>
</evidence>
<accession>A0A0L0S6D7</accession>
<feature type="transmembrane region" description="Helical" evidence="2">
    <location>
        <begin position="207"/>
        <end position="229"/>
    </location>
</feature>
<dbReference type="EMBL" id="GG745332">
    <property type="protein sequence ID" value="KNE57929.1"/>
    <property type="molecule type" value="Genomic_DNA"/>
</dbReference>
<feature type="region of interest" description="Disordered" evidence="1">
    <location>
        <begin position="260"/>
        <end position="392"/>
    </location>
</feature>
<name>A0A0L0S6D7_ALLM3</name>
<keyword evidence="4" id="KW-1185">Reference proteome</keyword>
<feature type="compositionally biased region" description="Low complexity" evidence="1">
    <location>
        <begin position="260"/>
        <end position="269"/>
    </location>
</feature>
<keyword evidence="2" id="KW-0812">Transmembrane</keyword>
<feature type="transmembrane region" description="Helical" evidence="2">
    <location>
        <begin position="15"/>
        <end position="36"/>
    </location>
</feature>
<evidence type="ECO:0000256" key="2">
    <source>
        <dbReference type="SAM" id="Phobius"/>
    </source>
</evidence>
<reference evidence="4" key="2">
    <citation type="submission" date="2009-11" db="EMBL/GenBank/DDBJ databases">
        <title>The Genome Sequence of Allomyces macrogynus strain ATCC 38327.</title>
        <authorList>
            <consortium name="The Broad Institute Genome Sequencing Platform"/>
            <person name="Russ C."/>
            <person name="Cuomo C."/>
            <person name="Shea T."/>
            <person name="Young S.K."/>
            <person name="Zeng Q."/>
            <person name="Koehrsen M."/>
            <person name="Haas B."/>
            <person name="Borodovsky M."/>
            <person name="Guigo R."/>
            <person name="Alvarado L."/>
            <person name="Berlin A."/>
            <person name="Borenstein D."/>
            <person name="Chen Z."/>
            <person name="Engels R."/>
            <person name="Freedman E."/>
            <person name="Gellesch M."/>
            <person name="Goldberg J."/>
            <person name="Griggs A."/>
            <person name="Gujja S."/>
            <person name="Heiman D."/>
            <person name="Hepburn T."/>
            <person name="Howarth C."/>
            <person name="Jen D."/>
            <person name="Larson L."/>
            <person name="Lewis B."/>
            <person name="Mehta T."/>
            <person name="Park D."/>
            <person name="Pearson M."/>
            <person name="Roberts A."/>
            <person name="Saif S."/>
            <person name="Shenoy N."/>
            <person name="Sisk P."/>
            <person name="Stolte C."/>
            <person name="Sykes S."/>
            <person name="Walk T."/>
            <person name="White J."/>
            <person name="Yandava C."/>
            <person name="Burger G."/>
            <person name="Gray M.W."/>
            <person name="Holland P.W.H."/>
            <person name="King N."/>
            <person name="Lang F.B.F."/>
            <person name="Roger A.J."/>
            <person name="Ruiz-Trillo I."/>
            <person name="Lander E."/>
            <person name="Nusbaum C."/>
        </authorList>
    </citation>
    <scope>NUCLEOTIDE SEQUENCE [LARGE SCALE GENOMIC DNA]</scope>
    <source>
        <strain evidence="4">ATCC 38327</strain>
    </source>
</reference>
<dbReference type="VEuPathDB" id="FungiDB:AMAG_04769"/>
<feature type="transmembrane region" description="Helical" evidence="2">
    <location>
        <begin position="48"/>
        <end position="71"/>
    </location>
</feature>